<evidence type="ECO:0000259" key="6">
    <source>
        <dbReference type="PROSITE" id="PS50157"/>
    </source>
</evidence>
<dbReference type="PROSITE" id="PS00028">
    <property type="entry name" value="ZINC_FINGER_C2H2_1"/>
    <property type="match status" value="1"/>
</dbReference>
<keyword evidence="8" id="KW-1185">Reference proteome</keyword>
<gene>
    <name evidence="7" type="primary">Znf675</name>
    <name evidence="7" type="ORF">PICGYM_R09810</name>
</gene>
<evidence type="ECO:0000256" key="5">
    <source>
        <dbReference type="PROSITE-ProRule" id="PRU00042"/>
    </source>
</evidence>
<feature type="non-terminal residue" evidence="7">
    <location>
        <position position="1"/>
    </location>
</feature>
<dbReference type="Pfam" id="PF00096">
    <property type="entry name" value="zf-C2H2"/>
    <property type="match status" value="1"/>
</dbReference>
<dbReference type="Proteomes" id="UP000631391">
    <property type="component" value="Unassembled WGS sequence"/>
</dbReference>
<reference evidence="7" key="1">
    <citation type="submission" date="2019-10" db="EMBL/GenBank/DDBJ databases">
        <title>Bird 10,000 Genomes (B10K) Project - Family phase.</title>
        <authorList>
            <person name="Zhang G."/>
        </authorList>
    </citation>
    <scope>NUCLEOTIDE SEQUENCE</scope>
    <source>
        <strain evidence="7">B10K-DU-012-30</strain>
        <tissue evidence="7">Muscle</tissue>
    </source>
</reference>
<evidence type="ECO:0000313" key="8">
    <source>
        <dbReference type="Proteomes" id="UP000631391"/>
    </source>
</evidence>
<evidence type="ECO:0000256" key="3">
    <source>
        <dbReference type="ARBA" id="ARBA00022771"/>
    </source>
</evidence>
<keyword evidence="4" id="KW-0862">Zinc</keyword>
<accession>A0A851AXD3</accession>
<dbReference type="OrthoDB" id="9893417at2759"/>
<dbReference type="Gene3D" id="3.30.160.60">
    <property type="entry name" value="Classic Zinc Finger"/>
    <property type="match status" value="2"/>
</dbReference>
<evidence type="ECO:0000256" key="4">
    <source>
        <dbReference type="ARBA" id="ARBA00022833"/>
    </source>
</evidence>
<evidence type="ECO:0000313" key="7">
    <source>
        <dbReference type="EMBL" id="NWI36034.1"/>
    </source>
</evidence>
<comment type="caution">
    <text evidence="7">The sequence shown here is derived from an EMBL/GenBank/DDBJ whole genome shotgun (WGS) entry which is preliminary data.</text>
</comment>
<dbReference type="PROSITE" id="PS50157">
    <property type="entry name" value="ZINC_FINGER_C2H2_2"/>
    <property type="match status" value="2"/>
</dbReference>
<organism evidence="7 8">
    <name type="scientific">Picathartes gymnocephalus</name>
    <name type="common">White-necked rockfowl</name>
    <dbReference type="NCBI Taxonomy" id="175131"/>
    <lineage>
        <taxon>Eukaryota</taxon>
        <taxon>Metazoa</taxon>
        <taxon>Chordata</taxon>
        <taxon>Craniata</taxon>
        <taxon>Vertebrata</taxon>
        <taxon>Euteleostomi</taxon>
        <taxon>Archelosauria</taxon>
        <taxon>Archosauria</taxon>
        <taxon>Dinosauria</taxon>
        <taxon>Saurischia</taxon>
        <taxon>Theropoda</taxon>
        <taxon>Coelurosauria</taxon>
        <taxon>Aves</taxon>
        <taxon>Neognathae</taxon>
        <taxon>Neoaves</taxon>
        <taxon>Telluraves</taxon>
        <taxon>Australaves</taxon>
        <taxon>Passeriformes</taxon>
        <taxon>Picathartidae</taxon>
        <taxon>Picathartes</taxon>
    </lineage>
</organism>
<dbReference type="PANTHER" id="PTHR23235:SF178">
    <property type="entry name" value="C2H2-TYPE DOMAIN-CONTAINING PROTEIN-RELATED"/>
    <property type="match status" value="1"/>
</dbReference>
<sequence length="56" mass="6508">SFSRRSSLHSHQKIHSGEQPFKCLECGKSFSRSSNLTKHRKIHTRESSYRCLECGK</sequence>
<keyword evidence="1" id="KW-0479">Metal-binding</keyword>
<name>A0A851AXD3_PICGY</name>
<feature type="domain" description="C2H2-type" evidence="6">
    <location>
        <begin position="1"/>
        <end position="20"/>
    </location>
</feature>
<dbReference type="FunFam" id="3.30.160.60:FF:002343">
    <property type="entry name" value="Zinc finger protein 33A"/>
    <property type="match status" value="1"/>
</dbReference>
<protein>
    <submittedName>
        <fullName evidence="7">ZN675 protein</fullName>
    </submittedName>
</protein>
<dbReference type="EMBL" id="WEKY01003590">
    <property type="protein sequence ID" value="NWI36034.1"/>
    <property type="molecule type" value="Genomic_DNA"/>
</dbReference>
<dbReference type="PANTHER" id="PTHR23235">
    <property type="entry name" value="KRUEPPEL-LIKE TRANSCRIPTION FACTOR"/>
    <property type="match status" value="1"/>
</dbReference>
<dbReference type="GO" id="GO:0000981">
    <property type="term" value="F:DNA-binding transcription factor activity, RNA polymerase II-specific"/>
    <property type="evidence" value="ECO:0007669"/>
    <property type="project" value="TreeGrafter"/>
</dbReference>
<dbReference type="InterPro" id="IPR036236">
    <property type="entry name" value="Znf_C2H2_sf"/>
</dbReference>
<dbReference type="GO" id="GO:0008270">
    <property type="term" value="F:zinc ion binding"/>
    <property type="evidence" value="ECO:0007669"/>
    <property type="project" value="UniProtKB-KW"/>
</dbReference>
<evidence type="ECO:0000256" key="1">
    <source>
        <dbReference type="ARBA" id="ARBA00022723"/>
    </source>
</evidence>
<dbReference type="InterPro" id="IPR013087">
    <property type="entry name" value="Znf_C2H2_type"/>
</dbReference>
<feature type="non-terminal residue" evidence="7">
    <location>
        <position position="56"/>
    </location>
</feature>
<dbReference type="SUPFAM" id="SSF57667">
    <property type="entry name" value="beta-beta-alpha zinc fingers"/>
    <property type="match status" value="1"/>
</dbReference>
<keyword evidence="2" id="KW-0677">Repeat</keyword>
<proteinExistence type="predicted"/>
<dbReference type="AlphaFoldDB" id="A0A851AXD3"/>
<dbReference type="SMART" id="SM00355">
    <property type="entry name" value="ZnF_C2H2"/>
    <property type="match status" value="1"/>
</dbReference>
<keyword evidence="3 5" id="KW-0863">Zinc-finger</keyword>
<feature type="domain" description="C2H2-type" evidence="6">
    <location>
        <begin position="21"/>
        <end position="48"/>
    </location>
</feature>
<dbReference type="GO" id="GO:0000978">
    <property type="term" value="F:RNA polymerase II cis-regulatory region sequence-specific DNA binding"/>
    <property type="evidence" value="ECO:0007669"/>
    <property type="project" value="TreeGrafter"/>
</dbReference>
<evidence type="ECO:0000256" key="2">
    <source>
        <dbReference type="ARBA" id="ARBA00022737"/>
    </source>
</evidence>